<evidence type="ECO:0000313" key="2">
    <source>
        <dbReference type="EMBL" id="GHD60713.1"/>
    </source>
</evidence>
<keyword evidence="3" id="KW-1185">Reference proteome</keyword>
<dbReference type="PANTHER" id="PTHR42745">
    <property type="match status" value="1"/>
</dbReference>
<proteinExistence type="predicted"/>
<evidence type="ECO:0000313" key="3">
    <source>
        <dbReference type="Proteomes" id="UP000630353"/>
    </source>
</evidence>
<dbReference type="GO" id="GO:1901135">
    <property type="term" value="P:carbohydrate derivative metabolic process"/>
    <property type="evidence" value="ECO:0007669"/>
    <property type="project" value="InterPro"/>
</dbReference>
<dbReference type="Proteomes" id="UP000630353">
    <property type="component" value="Unassembled WGS sequence"/>
</dbReference>
<comment type="caution">
    <text evidence="2">The sequence shown here is derived from an EMBL/GenBank/DDBJ whole genome shotgun (WGS) entry which is preliminary data.</text>
</comment>
<dbReference type="CDD" id="cd05014">
    <property type="entry name" value="SIS_Kpsf"/>
    <property type="match status" value="1"/>
</dbReference>
<accession>A0A919CT95</accession>
<feature type="domain" description="SIS" evidence="1">
    <location>
        <begin position="30"/>
        <end position="175"/>
    </location>
</feature>
<dbReference type="Pfam" id="PF01380">
    <property type="entry name" value="SIS"/>
    <property type="match status" value="1"/>
</dbReference>
<gene>
    <name evidence="2" type="ORF">GCM10017083_46980</name>
</gene>
<organism evidence="2 3">
    <name type="scientific">Thalassobaculum fulvum</name>
    <dbReference type="NCBI Taxonomy" id="1633335"/>
    <lineage>
        <taxon>Bacteria</taxon>
        <taxon>Pseudomonadati</taxon>
        <taxon>Pseudomonadota</taxon>
        <taxon>Alphaproteobacteria</taxon>
        <taxon>Rhodospirillales</taxon>
        <taxon>Thalassobaculaceae</taxon>
        <taxon>Thalassobaculum</taxon>
    </lineage>
</organism>
<dbReference type="InterPro" id="IPR050986">
    <property type="entry name" value="GutQ/KpsF_isomerases"/>
</dbReference>
<protein>
    <submittedName>
        <fullName evidence="2">Sigma factor regulator FecR</fullName>
    </submittedName>
</protein>
<dbReference type="SUPFAM" id="SSF53697">
    <property type="entry name" value="SIS domain"/>
    <property type="match status" value="1"/>
</dbReference>
<dbReference type="GO" id="GO:0097367">
    <property type="term" value="F:carbohydrate derivative binding"/>
    <property type="evidence" value="ECO:0007669"/>
    <property type="project" value="InterPro"/>
</dbReference>
<reference evidence="2" key="2">
    <citation type="submission" date="2020-09" db="EMBL/GenBank/DDBJ databases">
        <authorList>
            <person name="Sun Q."/>
            <person name="Kim S."/>
        </authorList>
    </citation>
    <scope>NUCLEOTIDE SEQUENCE</scope>
    <source>
        <strain evidence="2">KCTC 42651</strain>
    </source>
</reference>
<dbReference type="EMBL" id="BMZS01000012">
    <property type="protein sequence ID" value="GHD60713.1"/>
    <property type="molecule type" value="Genomic_DNA"/>
</dbReference>
<dbReference type="AlphaFoldDB" id="A0A919CT95"/>
<dbReference type="RefSeq" id="WP_189994265.1">
    <property type="nucleotide sequence ID" value="NZ_BMZS01000012.1"/>
</dbReference>
<dbReference type="PROSITE" id="PS51464">
    <property type="entry name" value="SIS"/>
    <property type="match status" value="1"/>
</dbReference>
<dbReference type="InterPro" id="IPR001347">
    <property type="entry name" value="SIS_dom"/>
</dbReference>
<dbReference type="Gene3D" id="3.40.50.10490">
    <property type="entry name" value="Glucose-6-phosphate isomerase like protein, domain 1"/>
    <property type="match status" value="1"/>
</dbReference>
<reference evidence="2" key="1">
    <citation type="journal article" date="2014" name="Int. J. Syst. Evol. Microbiol.">
        <title>Complete genome sequence of Corynebacterium casei LMG S-19264T (=DSM 44701T), isolated from a smear-ripened cheese.</title>
        <authorList>
            <consortium name="US DOE Joint Genome Institute (JGI-PGF)"/>
            <person name="Walter F."/>
            <person name="Albersmeier A."/>
            <person name="Kalinowski J."/>
            <person name="Ruckert C."/>
        </authorList>
    </citation>
    <scope>NUCLEOTIDE SEQUENCE</scope>
    <source>
        <strain evidence="2">KCTC 42651</strain>
    </source>
</reference>
<name>A0A919CT95_9PROT</name>
<dbReference type="PANTHER" id="PTHR42745:SF1">
    <property type="entry name" value="ARABINOSE 5-PHOSPHATE ISOMERASE KDSD"/>
    <property type="match status" value="1"/>
</dbReference>
<dbReference type="InterPro" id="IPR046348">
    <property type="entry name" value="SIS_dom_sf"/>
</dbReference>
<dbReference type="InterPro" id="IPR035474">
    <property type="entry name" value="SIS_Kpsf"/>
</dbReference>
<sequence>MDIAARIREILNAEAEAIRSIRVDDAFERAVAAMEGCPGKIITVGMGKAGFVARRFAATLASTATPAFYIHPSEAAHGDLGHIDTGDCLIAFSTSGKTREVLECIEMARHLNREGAVIGITSHPDSGLRDLADIVLDMGVIEEPCPLGLTPTASIAAMSAIADALTLTLMERKGVTREDYGVRHHGGYLGRKARLDNV</sequence>
<evidence type="ECO:0000259" key="1">
    <source>
        <dbReference type="PROSITE" id="PS51464"/>
    </source>
</evidence>